<dbReference type="Proteomes" id="UP001163046">
    <property type="component" value="Unassembled WGS sequence"/>
</dbReference>
<keyword evidence="3" id="KW-1185">Reference proteome</keyword>
<dbReference type="EMBL" id="MU826834">
    <property type="protein sequence ID" value="KAJ7372873.1"/>
    <property type="molecule type" value="Genomic_DNA"/>
</dbReference>
<dbReference type="OrthoDB" id="5987841at2759"/>
<feature type="region of interest" description="Disordered" evidence="1">
    <location>
        <begin position="1"/>
        <end position="30"/>
    </location>
</feature>
<sequence>MEQRKRAGPSHEEDQQPQRDAKRGKSISVSGLRSVYGKITTFPKKERAYARWRAGEKFGEIARNALCRRGNSRRLCHRHNCQWCGEPRSSSQAHQRAQDPRRVL</sequence>
<feature type="region of interest" description="Disordered" evidence="1">
    <location>
        <begin position="84"/>
        <end position="104"/>
    </location>
</feature>
<evidence type="ECO:0000313" key="2">
    <source>
        <dbReference type="EMBL" id="KAJ7372873.1"/>
    </source>
</evidence>
<proteinExistence type="predicted"/>
<evidence type="ECO:0000313" key="3">
    <source>
        <dbReference type="Proteomes" id="UP001163046"/>
    </source>
</evidence>
<reference evidence="2" key="1">
    <citation type="submission" date="2023-01" db="EMBL/GenBank/DDBJ databases">
        <title>Genome assembly of the deep-sea coral Lophelia pertusa.</title>
        <authorList>
            <person name="Herrera S."/>
            <person name="Cordes E."/>
        </authorList>
    </citation>
    <scope>NUCLEOTIDE SEQUENCE</scope>
    <source>
        <strain evidence="2">USNM1676648</strain>
        <tissue evidence="2">Polyp</tissue>
    </source>
</reference>
<name>A0A9W9Z061_9CNID</name>
<gene>
    <name evidence="2" type="ORF">OS493_016800</name>
</gene>
<dbReference type="AlphaFoldDB" id="A0A9W9Z061"/>
<evidence type="ECO:0000256" key="1">
    <source>
        <dbReference type="SAM" id="MobiDB-lite"/>
    </source>
</evidence>
<feature type="compositionally biased region" description="Basic and acidic residues" evidence="1">
    <location>
        <begin position="1"/>
        <end position="23"/>
    </location>
</feature>
<protein>
    <submittedName>
        <fullName evidence="2">Uncharacterized protein</fullName>
    </submittedName>
</protein>
<accession>A0A9W9Z061</accession>
<comment type="caution">
    <text evidence="2">The sequence shown here is derived from an EMBL/GenBank/DDBJ whole genome shotgun (WGS) entry which is preliminary data.</text>
</comment>
<organism evidence="2 3">
    <name type="scientific">Desmophyllum pertusum</name>
    <dbReference type="NCBI Taxonomy" id="174260"/>
    <lineage>
        <taxon>Eukaryota</taxon>
        <taxon>Metazoa</taxon>
        <taxon>Cnidaria</taxon>
        <taxon>Anthozoa</taxon>
        <taxon>Hexacorallia</taxon>
        <taxon>Scleractinia</taxon>
        <taxon>Caryophylliina</taxon>
        <taxon>Caryophylliidae</taxon>
        <taxon>Desmophyllum</taxon>
    </lineage>
</organism>